<proteinExistence type="predicted"/>
<protein>
    <submittedName>
        <fullName evidence="1">Uncharacterized protein</fullName>
    </submittedName>
</protein>
<keyword evidence="2" id="KW-1185">Reference proteome</keyword>
<comment type="caution">
    <text evidence="1">The sequence shown here is derived from an EMBL/GenBank/DDBJ whole genome shotgun (WGS) entry which is preliminary data.</text>
</comment>
<dbReference type="AlphaFoldDB" id="A0A3R9PUZ5"/>
<organism evidence="1 2">
    <name type="scientific">Edaphobacter aggregans</name>
    <dbReference type="NCBI Taxonomy" id="570835"/>
    <lineage>
        <taxon>Bacteria</taxon>
        <taxon>Pseudomonadati</taxon>
        <taxon>Acidobacteriota</taxon>
        <taxon>Terriglobia</taxon>
        <taxon>Terriglobales</taxon>
        <taxon>Acidobacteriaceae</taxon>
        <taxon>Edaphobacter</taxon>
    </lineage>
</organism>
<evidence type="ECO:0000313" key="1">
    <source>
        <dbReference type="EMBL" id="RSL18464.1"/>
    </source>
</evidence>
<gene>
    <name evidence="1" type="ORF">EDE15_4041</name>
</gene>
<sequence length="60" mass="6506">MNVTQFPSLFGTSDVFGVEVKKAEKPCGSRCEGHGGAGAAVDRRLRSIGSRGHLEKRYVR</sequence>
<evidence type="ECO:0000313" key="2">
    <source>
        <dbReference type="Proteomes" id="UP000269669"/>
    </source>
</evidence>
<dbReference type="Proteomes" id="UP000269669">
    <property type="component" value="Unassembled WGS sequence"/>
</dbReference>
<name>A0A3R9PUZ5_9BACT</name>
<dbReference type="EMBL" id="RSDW01000001">
    <property type="protein sequence ID" value="RSL18464.1"/>
    <property type="molecule type" value="Genomic_DNA"/>
</dbReference>
<reference evidence="1 2" key="1">
    <citation type="submission" date="2018-12" db="EMBL/GenBank/DDBJ databases">
        <title>Sequencing of bacterial isolates from soil warming experiment in Harvard Forest, Massachusetts, USA.</title>
        <authorList>
            <person name="Deangelis K."/>
        </authorList>
    </citation>
    <scope>NUCLEOTIDE SEQUENCE [LARGE SCALE GENOMIC DNA]</scope>
    <source>
        <strain evidence="1 2">EB153</strain>
    </source>
</reference>
<accession>A0A3R9PUZ5</accession>